<protein>
    <submittedName>
        <fullName evidence="1">Uncharacterized protein</fullName>
    </submittedName>
</protein>
<dbReference type="EMBL" id="SBII01000005">
    <property type="protein sequence ID" value="RWX00573.1"/>
    <property type="molecule type" value="Genomic_DNA"/>
</dbReference>
<proteinExistence type="predicted"/>
<keyword evidence="2" id="KW-1185">Reference proteome</keyword>
<dbReference type="RefSeq" id="WP_128389802.1">
    <property type="nucleotide sequence ID" value="NZ_SBII01000005.1"/>
</dbReference>
<sequence>MKTAGAFCISFFYLLTLCQCNSPTQKESAAVAAETISEITAVKSPLPTAKTKDSISINVNQETQAINWATINTDFITTCLNPFLASKKIKSDCTHCDKIMFSFSFVVDGKGKIQTILKEGENISCIRMSETDKKNLEKEILIYLKKLVLPASFYKTIYKGSLGFILKC</sequence>
<evidence type="ECO:0000313" key="2">
    <source>
        <dbReference type="Proteomes" id="UP000287527"/>
    </source>
</evidence>
<comment type="caution">
    <text evidence="1">The sequence shown here is derived from an EMBL/GenBank/DDBJ whole genome shotgun (WGS) entry which is preliminary data.</text>
</comment>
<reference evidence="1 2" key="1">
    <citation type="submission" date="2019-01" db="EMBL/GenBank/DDBJ databases">
        <title>Flavobacterium sp. nov.,isolated from freshwater.</title>
        <authorList>
            <person name="Zhang R."/>
            <person name="Du Z.-J."/>
        </authorList>
    </citation>
    <scope>NUCLEOTIDE SEQUENCE [LARGE SCALE GENOMIC DNA]</scope>
    <source>
        <strain evidence="1 2">1E403</strain>
    </source>
</reference>
<dbReference type="AlphaFoldDB" id="A0A3S3U0S3"/>
<gene>
    <name evidence="1" type="ORF">EPI11_09895</name>
</gene>
<accession>A0A3S3U0S3</accession>
<name>A0A3S3U0S3_9FLAO</name>
<dbReference type="OrthoDB" id="766611at2"/>
<organism evidence="1 2">
    <name type="scientific">Flavobacterium cerinum</name>
    <dbReference type="NCBI Taxonomy" id="2502784"/>
    <lineage>
        <taxon>Bacteria</taxon>
        <taxon>Pseudomonadati</taxon>
        <taxon>Bacteroidota</taxon>
        <taxon>Flavobacteriia</taxon>
        <taxon>Flavobacteriales</taxon>
        <taxon>Flavobacteriaceae</taxon>
        <taxon>Flavobacterium</taxon>
    </lineage>
</organism>
<dbReference type="Proteomes" id="UP000287527">
    <property type="component" value="Unassembled WGS sequence"/>
</dbReference>
<evidence type="ECO:0000313" key="1">
    <source>
        <dbReference type="EMBL" id="RWX00573.1"/>
    </source>
</evidence>